<dbReference type="EMBL" id="JPMI01000046">
    <property type="protein sequence ID" value="KFA93568.1"/>
    <property type="molecule type" value="Genomic_DNA"/>
</dbReference>
<sequence length="110" mass="10867">MSSPVDGSVNRGAAGAVVSGGGLSGGRLSGGGSSDGGSSDGGLGSAQDCPSGTHLLAQQVQPSEQGQGRLPSVSSLVQPAAVIVRAAHSASHGLGRRWFRVMSREERRSA</sequence>
<feature type="compositionally biased region" description="Low complexity" evidence="1">
    <location>
        <begin position="7"/>
        <end position="17"/>
    </location>
</feature>
<feature type="compositionally biased region" description="Gly residues" evidence="1">
    <location>
        <begin position="18"/>
        <end position="44"/>
    </location>
</feature>
<gene>
    <name evidence="2" type="ORF">Q664_08195</name>
</gene>
<protein>
    <submittedName>
        <fullName evidence="2">Uncharacterized protein</fullName>
    </submittedName>
</protein>
<comment type="caution">
    <text evidence="2">The sequence shown here is derived from an EMBL/GenBank/DDBJ whole genome shotgun (WGS) entry which is preliminary data.</text>
</comment>
<feature type="region of interest" description="Disordered" evidence="1">
    <location>
        <begin position="1"/>
        <end position="72"/>
    </location>
</feature>
<evidence type="ECO:0000313" key="3">
    <source>
        <dbReference type="Proteomes" id="UP000028547"/>
    </source>
</evidence>
<proteinExistence type="predicted"/>
<feature type="compositionally biased region" description="Polar residues" evidence="1">
    <location>
        <begin position="56"/>
        <end position="72"/>
    </location>
</feature>
<evidence type="ECO:0000313" key="2">
    <source>
        <dbReference type="EMBL" id="KFA93568.1"/>
    </source>
</evidence>
<accession>A0A084SYN3</accession>
<reference evidence="2 3" key="1">
    <citation type="submission" date="2014-07" db="EMBL/GenBank/DDBJ databases">
        <title>Draft Genome Sequence of Gephyronic Acid Producer, Cystobacter violaceus Strain Cb vi76.</title>
        <authorList>
            <person name="Stevens D.C."/>
            <person name="Young J."/>
            <person name="Carmichael R."/>
            <person name="Tan J."/>
            <person name="Taylor R.E."/>
        </authorList>
    </citation>
    <scope>NUCLEOTIDE SEQUENCE [LARGE SCALE GENOMIC DNA]</scope>
    <source>
        <strain evidence="2 3">Cb vi76</strain>
    </source>
</reference>
<dbReference type="Proteomes" id="UP000028547">
    <property type="component" value="Unassembled WGS sequence"/>
</dbReference>
<name>A0A084SYN3_9BACT</name>
<organism evidence="2 3">
    <name type="scientific">Archangium violaceum Cb vi76</name>
    <dbReference type="NCBI Taxonomy" id="1406225"/>
    <lineage>
        <taxon>Bacteria</taxon>
        <taxon>Pseudomonadati</taxon>
        <taxon>Myxococcota</taxon>
        <taxon>Myxococcia</taxon>
        <taxon>Myxococcales</taxon>
        <taxon>Cystobacterineae</taxon>
        <taxon>Archangiaceae</taxon>
        <taxon>Archangium</taxon>
    </lineage>
</organism>
<dbReference type="AlphaFoldDB" id="A0A084SYN3"/>
<evidence type="ECO:0000256" key="1">
    <source>
        <dbReference type="SAM" id="MobiDB-lite"/>
    </source>
</evidence>